<dbReference type="Proteomes" id="UP001244011">
    <property type="component" value="Unassembled WGS sequence"/>
</dbReference>
<comment type="caution">
    <text evidence="6">The sequence shown here is derived from an EMBL/GenBank/DDBJ whole genome shotgun (WGS) entry which is preliminary data.</text>
</comment>
<dbReference type="Gene3D" id="1.10.1280.10">
    <property type="entry name" value="Di-copper center containing domain from catechol oxidase"/>
    <property type="match status" value="1"/>
</dbReference>
<evidence type="ECO:0000313" key="7">
    <source>
        <dbReference type="Proteomes" id="UP001244011"/>
    </source>
</evidence>
<dbReference type="PANTHER" id="PTHR11474:SF125">
    <property type="entry name" value="N-ACETYL-6-HYDROXYTRYPTOPHAN OXIDASE IVOB-RELATED"/>
    <property type="match status" value="1"/>
</dbReference>
<reference evidence="6" key="1">
    <citation type="submission" date="2023-06" db="EMBL/GenBank/DDBJ databases">
        <title>Genome-scale phylogeny and comparative genomics of the fungal order Sordariales.</title>
        <authorList>
            <consortium name="Lawrence Berkeley National Laboratory"/>
            <person name="Hensen N."/>
            <person name="Bonometti L."/>
            <person name="Westerberg I."/>
            <person name="Brannstrom I.O."/>
            <person name="Guillou S."/>
            <person name="Cros-Aarteil S."/>
            <person name="Calhoun S."/>
            <person name="Haridas S."/>
            <person name="Kuo A."/>
            <person name="Mondo S."/>
            <person name="Pangilinan J."/>
            <person name="Riley R."/>
            <person name="Labutti K."/>
            <person name="Andreopoulos B."/>
            <person name="Lipzen A."/>
            <person name="Chen C."/>
            <person name="Yanf M."/>
            <person name="Daum C."/>
            <person name="Ng V."/>
            <person name="Clum A."/>
            <person name="Steindorff A."/>
            <person name="Ohm R."/>
            <person name="Martin F."/>
            <person name="Silar P."/>
            <person name="Natvig D."/>
            <person name="Lalanne C."/>
            <person name="Gautier V."/>
            <person name="Ament-Velasquez S.L."/>
            <person name="Kruys A."/>
            <person name="Hutchinson M.I."/>
            <person name="Powell A.J."/>
            <person name="Barry K."/>
            <person name="Miller A.N."/>
            <person name="Grigoriev I.V."/>
            <person name="Debuchy R."/>
            <person name="Gladieux P."/>
            <person name="Thoren M.H."/>
            <person name="Johannesson H."/>
        </authorList>
    </citation>
    <scope>NUCLEOTIDE SEQUENCE</scope>
    <source>
        <strain evidence="6">8032-3</strain>
    </source>
</reference>
<evidence type="ECO:0000259" key="5">
    <source>
        <dbReference type="PROSITE" id="PS00497"/>
    </source>
</evidence>
<protein>
    <recommendedName>
        <fullName evidence="5">Tyrosinase copper-binding domain-containing protein</fullName>
    </recommendedName>
</protein>
<dbReference type="GeneID" id="85308867"/>
<feature type="signal peptide" evidence="4">
    <location>
        <begin position="1"/>
        <end position="19"/>
    </location>
</feature>
<dbReference type="InterPro" id="IPR002227">
    <property type="entry name" value="Tyrosinase_Cu-bd"/>
</dbReference>
<dbReference type="PANTHER" id="PTHR11474">
    <property type="entry name" value="TYROSINASE FAMILY MEMBER"/>
    <property type="match status" value="1"/>
</dbReference>
<proteinExistence type="predicted"/>
<organism evidence="6 7">
    <name type="scientific">Phialemonium atrogriseum</name>
    <dbReference type="NCBI Taxonomy" id="1093897"/>
    <lineage>
        <taxon>Eukaryota</taxon>
        <taxon>Fungi</taxon>
        <taxon>Dikarya</taxon>
        <taxon>Ascomycota</taxon>
        <taxon>Pezizomycotina</taxon>
        <taxon>Sordariomycetes</taxon>
        <taxon>Sordariomycetidae</taxon>
        <taxon>Cephalothecales</taxon>
        <taxon>Cephalothecaceae</taxon>
        <taxon>Phialemonium</taxon>
    </lineage>
</organism>
<feature type="domain" description="Tyrosinase copper-binding" evidence="5">
    <location>
        <begin position="108"/>
        <end position="125"/>
    </location>
</feature>
<feature type="chain" id="PRO_5042554629" description="Tyrosinase copper-binding domain-containing protein" evidence="4">
    <location>
        <begin position="20"/>
        <end position="367"/>
    </location>
</feature>
<dbReference type="RefSeq" id="XP_060278796.1">
    <property type="nucleotide sequence ID" value="XM_060425680.1"/>
</dbReference>
<dbReference type="AlphaFoldDB" id="A0AAJ0FGQ0"/>
<keyword evidence="1" id="KW-0479">Metal-binding</keyword>
<keyword evidence="2" id="KW-0560">Oxidoreductase</keyword>
<evidence type="ECO:0000313" key="6">
    <source>
        <dbReference type="EMBL" id="KAK1762583.1"/>
    </source>
</evidence>
<evidence type="ECO:0000256" key="4">
    <source>
        <dbReference type="SAM" id="SignalP"/>
    </source>
</evidence>
<dbReference type="SUPFAM" id="SSF48056">
    <property type="entry name" value="Di-copper centre-containing domain"/>
    <property type="match status" value="1"/>
</dbReference>
<dbReference type="InterPro" id="IPR008922">
    <property type="entry name" value="Di-copper_centre_dom_sf"/>
</dbReference>
<sequence>MRLLELALSWAAMTSLVAADAVTDLQNAGNTQINAYMASTAKGGCTKEKQLVRREWGDITKDERKAWIDGFQCLLSKPSKLDSTQFPGAKSRYDDFVVVHMNQTLSIHGTGNFLSWHRYYTWAFENVMRTECGYTGTQPYWDYGRWADDPLSSPLFDGSDTSLGGNGAQSPGGGGGGGGKPAGDGGGCISTGPFKNMTVYLGPMSAVVRPAPARNPQSNGYGANPRCIRRDITNYLSTRYGKTTDIVNQIKNYQAIKPFQDYMQGGTGIHGVGHFTVSGDPGGDFYISPNEPSFWLHHAMIDRVWTIWQGQDYANRMMQMEGGTSMFGGGRAQSLDDPTYLGVVADKTYAIRELMSTVDGPFCYTYE</sequence>
<dbReference type="GO" id="GO:0016491">
    <property type="term" value="F:oxidoreductase activity"/>
    <property type="evidence" value="ECO:0007669"/>
    <property type="project" value="UniProtKB-KW"/>
</dbReference>
<dbReference type="EMBL" id="MU839035">
    <property type="protein sequence ID" value="KAK1762583.1"/>
    <property type="molecule type" value="Genomic_DNA"/>
</dbReference>
<feature type="region of interest" description="Disordered" evidence="3">
    <location>
        <begin position="157"/>
        <end position="187"/>
    </location>
</feature>
<accession>A0AAJ0FGQ0</accession>
<keyword evidence="7" id="KW-1185">Reference proteome</keyword>
<feature type="compositionally biased region" description="Gly residues" evidence="3">
    <location>
        <begin position="164"/>
        <end position="187"/>
    </location>
</feature>
<dbReference type="Pfam" id="PF00264">
    <property type="entry name" value="Tyrosinase"/>
    <property type="match status" value="1"/>
</dbReference>
<gene>
    <name evidence="6" type="ORF">QBC33DRAFT_500714</name>
</gene>
<dbReference type="PROSITE" id="PS00497">
    <property type="entry name" value="TYROSINASE_1"/>
    <property type="match status" value="1"/>
</dbReference>
<dbReference type="InterPro" id="IPR050316">
    <property type="entry name" value="Tyrosinase/Hemocyanin"/>
</dbReference>
<evidence type="ECO:0000256" key="1">
    <source>
        <dbReference type="ARBA" id="ARBA00022723"/>
    </source>
</evidence>
<keyword evidence="4" id="KW-0732">Signal</keyword>
<evidence type="ECO:0000256" key="3">
    <source>
        <dbReference type="SAM" id="MobiDB-lite"/>
    </source>
</evidence>
<name>A0AAJ0FGQ0_9PEZI</name>
<dbReference type="GO" id="GO:0046872">
    <property type="term" value="F:metal ion binding"/>
    <property type="evidence" value="ECO:0007669"/>
    <property type="project" value="UniProtKB-KW"/>
</dbReference>
<dbReference type="PRINTS" id="PR00092">
    <property type="entry name" value="TYROSINASE"/>
</dbReference>
<evidence type="ECO:0000256" key="2">
    <source>
        <dbReference type="ARBA" id="ARBA00023002"/>
    </source>
</evidence>